<evidence type="ECO:0000313" key="2">
    <source>
        <dbReference type="EMBL" id="OAB41247.1"/>
    </source>
</evidence>
<name>A0A162LXD0_9BACL</name>
<dbReference type="OrthoDB" id="2608291at2"/>
<dbReference type="EMBL" id="LVJI01000048">
    <property type="protein sequence ID" value="OAB41247.1"/>
    <property type="molecule type" value="Genomic_DNA"/>
</dbReference>
<keyword evidence="1" id="KW-1133">Transmembrane helix</keyword>
<dbReference type="AlphaFoldDB" id="A0A162LXD0"/>
<organism evidence="2 3">
    <name type="scientific">Paenibacillus antarcticus</name>
    <dbReference type="NCBI Taxonomy" id="253703"/>
    <lineage>
        <taxon>Bacteria</taxon>
        <taxon>Bacillati</taxon>
        <taxon>Bacillota</taxon>
        <taxon>Bacilli</taxon>
        <taxon>Bacillales</taxon>
        <taxon>Paenibacillaceae</taxon>
        <taxon>Paenibacillus</taxon>
    </lineage>
</organism>
<gene>
    <name evidence="2" type="ORF">PBAT_22115</name>
</gene>
<keyword evidence="3" id="KW-1185">Reference proteome</keyword>
<accession>A0A162LXD0</accession>
<dbReference type="RefSeq" id="WP_068652837.1">
    <property type="nucleotide sequence ID" value="NZ_CP043611.1"/>
</dbReference>
<sequence>MTVIAIENNSSEAIGLSLAVSMFVVSLTLSVYLFSTTGDTIQRTYEMNTRSDNNIYSTLKVPSDYVVSGAEVRQTLYTMIEIGVDIEVNGVMYSKSLDPRTLNVSSIDLSKKYIPTYVRDYKGALSMLRFN</sequence>
<reference evidence="2 3" key="1">
    <citation type="submission" date="2016-03" db="EMBL/GenBank/DDBJ databases">
        <title>Draft genome sequence of Paenibacillus antarcticus CECT 5836.</title>
        <authorList>
            <person name="Shin S.-K."/>
            <person name="Yi H."/>
        </authorList>
    </citation>
    <scope>NUCLEOTIDE SEQUENCE [LARGE SCALE GENOMIC DNA]</scope>
    <source>
        <strain evidence="2 3">CECT 5836</strain>
    </source>
</reference>
<keyword evidence="1" id="KW-0472">Membrane</keyword>
<keyword evidence="1" id="KW-0812">Transmembrane</keyword>
<dbReference type="Proteomes" id="UP000077355">
    <property type="component" value="Unassembled WGS sequence"/>
</dbReference>
<protein>
    <submittedName>
        <fullName evidence="2">Uncharacterized protein</fullName>
    </submittedName>
</protein>
<feature type="transmembrane region" description="Helical" evidence="1">
    <location>
        <begin position="13"/>
        <end position="34"/>
    </location>
</feature>
<evidence type="ECO:0000313" key="3">
    <source>
        <dbReference type="Proteomes" id="UP000077355"/>
    </source>
</evidence>
<proteinExistence type="predicted"/>
<comment type="caution">
    <text evidence="2">The sequence shown here is derived from an EMBL/GenBank/DDBJ whole genome shotgun (WGS) entry which is preliminary data.</text>
</comment>
<evidence type="ECO:0000256" key="1">
    <source>
        <dbReference type="SAM" id="Phobius"/>
    </source>
</evidence>